<feature type="transmembrane region" description="Helical" evidence="1">
    <location>
        <begin position="66"/>
        <end position="88"/>
    </location>
</feature>
<dbReference type="AlphaFoldDB" id="A0A1G2D2N8"/>
<gene>
    <name evidence="2" type="ORF">A3D65_01410</name>
</gene>
<organism evidence="2 3">
    <name type="scientific">Candidatus Lloydbacteria bacterium RIFCSPHIGHO2_02_FULL_50_13</name>
    <dbReference type="NCBI Taxonomy" id="1798661"/>
    <lineage>
        <taxon>Bacteria</taxon>
        <taxon>Candidatus Lloydiibacteriota</taxon>
    </lineage>
</organism>
<accession>A0A1G2D2N8</accession>
<comment type="caution">
    <text evidence="2">The sequence shown here is derived from an EMBL/GenBank/DDBJ whole genome shotgun (WGS) entry which is preliminary data.</text>
</comment>
<dbReference type="EMBL" id="MHLL01000053">
    <property type="protein sequence ID" value="OGZ07742.1"/>
    <property type="molecule type" value="Genomic_DNA"/>
</dbReference>
<evidence type="ECO:0000256" key="1">
    <source>
        <dbReference type="SAM" id="Phobius"/>
    </source>
</evidence>
<reference evidence="2 3" key="1">
    <citation type="journal article" date="2016" name="Nat. Commun.">
        <title>Thousands of microbial genomes shed light on interconnected biogeochemical processes in an aquifer system.</title>
        <authorList>
            <person name="Anantharaman K."/>
            <person name="Brown C.T."/>
            <person name="Hug L.A."/>
            <person name="Sharon I."/>
            <person name="Castelle C.J."/>
            <person name="Probst A.J."/>
            <person name="Thomas B.C."/>
            <person name="Singh A."/>
            <person name="Wilkins M.J."/>
            <person name="Karaoz U."/>
            <person name="Brodie E.L."/>
            <person name="Williams K.H."/>
            <person name="Hubbard S.S."/>
            <person name="Banfield J.F."/>
        </authorList>
    </citation>
    <scope>NUCLEOTIDE SEQUENCE [LARGE SCALE GENOMIC DNA]</scope>
</reference>
<dbReference type="Proteomes" id="UP000177996">
    <property type="component" value="Unassembled WGS sequence"/>
</dbReference>
<name>A0A1G2D2N8_9BACT</name>
<evidence type="ECO:0000313" key="2">
    <source>
        <dbReference type="EMBL" id="OGZ07742.1"/>
    </source>
</evidence>
<keyword evidence="1" id="KW-1133">Transmembrane helix</keyword>
<feature type="transmembrane region" description="Helical" evidence="1">
    <location>
        <begin position="34"/>
        <end position="54"/>
    </location>
</feature>
<feature type="transmembrane region" description="Helical" evidence="1">
    <location>
        <begin position="122"/>
        <end position="140"/>
    </location>
</feature>
<feature type="transmembrane region" description="Helical" evidence="1">
    <location>
        <begin position="94"/>
        <end position="115"/>
    </location>
</feature>
<sequence>MNWTLALLLCFVLWTTYAIPGNLAEKVHGVSVNMLFETLAFVVVAFFLSGKILADISKVTLTSGIQASLMGIGSAVGFYFFLTALSLAPGTKGLALVILVAGMTFPAQSALFGLFSGGGLAVHQWLAIAGMGACIGLYNWKF</sequence>
<protein>
    <submittedName>
        <fullName evidence="2">Uncharacterized protein</fullName>
    </submittedName>
</protein>
<evidence type="ECO:0000313" key="3">
    <source>
        <dbReference type="Proteomes" id="UP000177996"/>
    </source>
</evidence>
<keyword evidence="1" id="KW-0812">Transmembrane</keyword>
<keyword evidence="1" id="KW-0472">Membrane</keyword>
<proteinExistence type="predicted"/>